<dbReference type="InterPro" id="IPR036393">
    <property type="entry name" value="AceGlu_kinase-like_sf"/>
</dbReference>
<dbReference type="GO" id="GO:0033862">
    <property type="term" value="F:UMP kinase activity"/>
    <property type="evidence" value="ECO:0007669"/>
    <property type="project" value="UniProtKB-EC"/>
</dbReference>
<evidence type="ECO:0000313" key="15">
    <source>
        <dbReference type="EMBL" id="OGF24500.1"/>
    </source>
</evidence>
<keyword evidence="11" id="KW-0665">Pyrimidine biosynthesis</keyword>
<dbReference type="UniPathway" id="UPA00159">
    <property type="reaction ID" value="UER00275"/>
</dbReference>
<keyword evidence="10" id="KW-0067">ATP-binding</keyword>
<comment type="pathway">
    <text evidence="2">Pyrimidine metabolism; CTP biosynthesis via de novo pathway; UDP from UMP (UMPK route): step 1/1.</text>
</comment>
<evidence type="ECO:0000256" key="5">
    <source>
        <dbReference type="ARBA" id="ARBA00016403"/>
    </source>
</evidence>
<dbReference type="InterPro" id="IPR011818">
    <property type="entry name" value="Uridylate_kinase_arch/spir"/>
</dbReference>
<dbReference type="GO" id="GO:0006225">
    <property type="term" value="P:UDP biosynthetic process"/>
    <property type="evidence" value="ECO:0007669"/>
    <property type="project" value="TreeGrafter"/>
</dbReference>
<protein>
    <recommendedName>
        <fullName evidence="5">Uridylate kinase</fullName>
        <ecNumber evidence="4">2.7.4.22</ecNumber>
    </recommendedName>
    <alternativeName>
        <fullName evidence="12">Uridine monophosphate kinase</fullName>
    </alternativeName>
</protein>
<evidence type="ECO:0000256" key="12">
    <source>
        <dbReference type="ARBA" id="ARBA00032092"/>
    </source>
</evidence>
<feature type="domain" description="Aspartate/glutamate/uridylate kinase" evidence="14">
    <location>
        <begin position="4"/>
        <end position="206"/>
    </location>
</feature>
<evidence type="ECO:0000256" key="4">
    <source>
        <dbReference type="ARBA" id="ARBA00012899"/>
    </source>
</evidence>
<sequence length="228" mass="25613">MKNKTYVISIGGSLIVPPQGVDWHFLREFRALILKKIKQGCKFFLIAGGGITARNYVAAASKVVKIKPDDLDWLGIHATRLNAHLLRTIFRDQANPEIIKNPTLRLESDKAIIVASGWKPGWSTDYVATMMAREYGARTILNLSNIDYVYDKDPNKHQDAKIRPKMTWPEFRKLVGNIWSPALNAPFDPIAARKAQELKLEVVIMNGKNIKNLGNYLAGGKFKGTVIK</sequence>
<comment type="similarity">
    <text evidence="3">Belongs to the UMP kinase family.</text>
</comment>
<keyword evidence="8" id="KW-0547">Nucleotide-binding</keyword>
<reference evidence="15 16" key="1">
    <citation type="journal article" date="2016" name="Nat. Commun.">
        <title>Thousands of microbial genomes shed light on interconnected biogeochemical processes in an aquifer system.</title>
        <authorList>
            <person name="Anantharaman K."/>
            <person name="Brown C.T."/>
            <person name="Hug L.A."/>
            <person name="Sharon I."/>
            <person name="Castelle C.J."/>
            <person name="Probst A.J."/>
            <person name="Thomas B.C."/>
            <person name="Singh A."/>
            <person name="Wilkins M.J."/>
            <person name="Karaoz U."/>
            <person name="Brodie E.L."/>
            <person name="Williams K.H."/>
            <person name="Hubbard S.S."/>
            <person name="Banfield J.F."/>
        </authorList>
    </citation>
    <scope>NUCLEOTIDE SEQUENCE [LARGE SCALE GENOMIC DNA]</scope>
</reference>
<dbReference type="GO" id="GO:0005737">
    <property type="term" value="C:cytoplasm"/>
    <property type="evidence" value="ECO:0007669"/>
    <property type="project" value="UniProtKB-SubCell"/>
</dbReference>
<organism evidence="15 16">
    <name type="scientific">Candidatus Falkowbacteria bacterium RIFCSPLOWO2_02_FULL_45_21</name>
    <dbReference type="NCBI Taxonomy" id="1797989"/>
    <lineage>
        <taxon>Bacteria</taxon>
        <taxon>Candidatus Falkowiibacteriota</taxon>
    </lineage>
</organism>
<evidence type="ECO:0000313" key="16">
    <source>
        <dbReference type="Proteomes" id="UP000178783"/>
    </source>
</evidence>
<dbReference type="EC" id="2.7.4.22" evidence="4"/>
<dbReference type="InterPro" id="IPR001048">
    <property type="entry name" value="Asp/Glu/Uridylate_kinase"/>
</dbReference>
<dbReference type="GO" id="GO:0044210">
    <property type="term" value="P:'de novo' CTP biosynthetic process"/>
    <property type="evidence" value="ECO:0007669"/>
    <property type="project" value="UniProtKB-UniPathway"/>
</dbReference>
<evidence type="ECO:0000256" key="6">
    <source>
        <dbReference type="ARBA" id="ARBA00022490"/>
    </source>
</evidence>
<evidence type="ECO:0000256" key="10">
    <source>
        <dbReference type="ARBA" id="ARBA00022840"/>
    </source>
</evidence>
<dbReference type="InterPro" id="IPR011817">
    <property type="entry name" value="Uridylate_kinase"/>
</dbReference>
<dbReference type="Gene3D" id="3.40.1160.10">
    <property type="entry name" value="Acetylglutamate kinase-like"/>
    <property type="match status" value="1"/>
</dbReference>
<evidence type="ECO:0000256" key="3">
    <source>
        <dbReference type="ARBA" id="ARBA00007614"/>
    </source>
</evidence>
<dbReference type="EMBL" id="MFFW01000013">
    <property type="protein sequence ID" value="OGF24500.1"/>
    <property type="molecule type" value="Genomic_DNA"/>
</dbReference>
<evidence type="ECO:0000256" key="1">
    <source>
        <dbReference type="ARBA" id="ARBA00004496"/>
    </source>
</evidence>
<dbReference type="Proteomes" id="UP000178783">
    <property type="component" value="Unassembled WGS sequence"/>
</dbReference>
<dbReference type="NCBIfam" id="TIGR02076">
    <property type="entry name" value="pyrH_arch"/>
    <property type="match status" value="1"/>
</dbReference>
<dbReference type="AlphaFoldDB" id="A0A1F5SCR1"/>
<comment type="catalytic activity">
    <reaction evidence="13">
        <text>UMP + ATP = UDP + ADP</text>
        <dbReference type="Rhea" id="RHEA:24400"/>
        <dbReference type="ChEBI" id="CHEBI:30616"/>
        <dbReference type="ChEBI" id="CHEBI:57865"/>
        <dbReference type="ChEBI" id="CHEBI:58223"/>
        <dbReference type="ChEBI" id="CHEBI:456216"/>
        <dbReference type="EC" id="2.7.4.22"/>
    </reaction>
</comment>
<keyword evidence="6" id="KW-0963">Cytoplasm</keyword>
<comment type="caution">
    <text evidence="15">The sequence shown here is derived from an EMBL/GenBank/DDBJ whole genome shotgun (WGS) entry which is preliminary data.</text>
</comment>
<dbReference type="PANTHER" id="PTHR42833:SF4">
    <property type="entry name" value="URIDYLATE KINASE PUMPKIN, CHLOROPLASTIC"/>
    <property type="match status" value="1"/>
</dbReference>
<keyword evidence="9" id="KW-0418">Kinase</keyword>
<keyword evidence="7" id="KW-0808">Transferase</keyword>
<dbReference type="PANTHER" id="PTHR42833">
    <property type="entry name" value="URIDYLATE KINASE"/>
    <property type="match status" value="1"/>
</dbReference>
<evidence type="ECO:0000256" key="11">
    <source>
        <dbReference type="ARBA" id="ARBA00022975"/>
    </source>
</evidence>
<dbReference type="Pfam" id="PF00696">
    <property type="entry name" value="AA_kinase"/>
    <property type="match status" value="1"/>
</dbReference>
<dbReference type="PIRSF" id="PIRSF005650">
    <property type="entry name" value="Uridylate_kin"/>
    <property type="match status" value="1"/>
</dbReference>
<dbReference type="SUPFAM" id="SSF53633">
    <property type="entry name" value="Carbamate kinase-like"/>
    <property type="match status" value="1"/>
</dbReference>
<proteinExistence type="inferred from homology"/>
<dbReference type="STRING" id="1797989.A3H66_00445"/>
<evidence type="ECO:0000256" key="8">
    <source>
        <dbReference type="ARBA" id="ARBA00022741"/>
    </source>
</evidence>
<name>A0A1F5SCR1_9BACT</name>
<evidence type="ECO:0000256" key="9">
    <source>
        <dbReference type="ARBA" id="ARBA00022777"/>
    </source>
</evidence>
<comment type="subcellular location">
    <subcellularLocation>
        <location evidence="1">Cytoplasm</location>
    </subcellularLocation>
</comment>
<evidence type="ECO:0000256" key="7">
    <source>
        <dbReference type="ARBA" id="ARBA00022679"/>
    </source>
</evidence>
<accession>A0A1F5SCR1</accession>
<evidence type="ECO:0000259" key="14">
    <source>
        <dbReference type="Pfam" id="PF00696"/>
    </source>
</evidence>
<gene>
    <name evidence="15" type="ORF">A3H66_00445</name>
</gene>
<dbReference type="GO" id="GO:0005524">
    <property type="term" value="F:ATP binding"/>
    <property type="evidence" value="ECO:0007669"/>
    <property type="project" value="UniProtKB-KW"/>
</dbReference>
<evidence type="ECO:0000256" key="2">
    <source>
        <dbReference type="ARBA" id="ARBA00004791"/>
    </source>
</evidence>
<evidence type="ECO:0000256" key="13">
    <source>
        <dbReference type="ARBA" id="ARBA00047767"/>
    </source>
</evidence>